<dbReference type="RefSeq" id="WP_068717707.1">
    <property type="nucleotide sequence ID" value="NZ_LWDV01000009.1"/>
</dbReference>
<dbReference type="Pfam" id="PF02811">
    <property type="entry name" value="PHP"/>
    <property type="match status" value="1"/>
</dbReference>
<dbReference type="Gene3D" id="1.10.150.650">
    <property type="match status" value="1"/>
</dbReference>
<dbReference type="SMART" id="SM00481">
    <property type="entry name" value="POLIIIAc"/>
    <property type="match status" value="1"/>
</dbReference>
<dbReference type="SUPFAM" id="SSF89550">
    <property type="entry name" value="PHP domain-like"/>
    <property type="match status" value="1"/>
</dbReference>
<evidence type="ECO:0000313" key="3">
    <source>
        <dbReference type="Proteomes" id="UP000093514"/>
    </source>
</evidence>
<organism evidence="2 3">
    <name type="scientific">Orenia metallireducens</name>
    <dbReference type="NCBI Taxonomy" id="1413210"/>
    <lineage>
        <taxon>Bacteria</taxon>
        <taxon>Bacillati</taxon>
        <taxon>Bacillota</taxon>
        <taxon>Clostridia</taxon>
        <taxon>Halanaerobiales</taxon>
        <taxon>Halobacteroidaceae</taxon>
        <taxon>Orenia</taxon>
    </lineage>
</organism>
<dbReference type="OrthoDB" id="9804333at2"/>
<evidence type="ECO:0000313" key="2">
    <source>
        <dbReference type="EMBL" id="OCL26164.1"/>
    </source>
</evidence>
<dbReference type="GO" id="GO:0004534">
    <property type="term" value="F:5'-3' RNA exonuclease activity"/>
    <property type="evidence" value="ECO:0007669"/>
    <property type="project" value="TreeGrafter"/>
</dbReference>
<gene>
    <name evidence="2" type="ORF">U472_09110</name>
</gene>
<sequence>MEGRYVDLHLHTTASDGSYTPTELVNKARDLGFSAIAITDHDTVGGIEEGLKVAKELGIELIPGIEMNTDYENTEIHILGYYLDYQNEKFLNILADLKEARYNRIRKIVTKLNNLGLEIDFDEVSQLADGGALGRPHIAQIMLNKGYVKKWSQAFDQYIAKGAPAYVERKKITPKEAIEIIKKAGGIPVIAHPALMERDDLLENLLEWGIEGIEVYHTEHDRVDSQRYLEYAKDNNLLITGGSDCHGPERKGEILIGKIKAPYELVNGLKEAR</sequence>
<dbReference type="PANTHER" id="PTHR42924">
    <property type="entry name" value="EXONUCLEASE"/>
    <property type="match status" value="1"/>
</dbReference>
<dbReference type="CDD" id="cd07438">
    <property type="entry name" value="PHP_HisPPase_AMP"/>
    <property type="match status" value="1"/>
</dbReference>
<dbReference type="InterPro" id="IPR003141">
    <property type="entry name" value="Pol/His_phosphatase_N"/>
</dbReference>
<reference evidence="2 3" key="2">
    <citation type="submission" date="2016-08" db="EMBL/GenBank/DDBJ databases">
        <title>Orenia metallireducens sp. nov. strain Z6, a Novel Metal-reducing Firmicute from the Deep Subsurface.</title>
        <authorList>
            <person name="Maxim B.I."/>
            <person name="Kenneth K."/>
            <person name="Flynn T.M."/>
            <person name="Oloughlin E.J."/>
            <person name="Locke R.A."/>
            <person name="Weber J.R."/>
            <person name="Egan S.M."/>
            <person name="Mackie R.I."/>
            <person name="Cann I.K."/>
        </authorList>
    </citation>
    <scope>NUCLEOTIDE SEQUENCE [LARGE SCALE GENOMIC DNA]</scope>
    <source>
        <strain evidence="2 3">Z6</strain>
    </source>
</reference>
<keyword evidence="3" id="KW-1185">Reference proteome</keyword>
<proteinExistence type="predicted"/>
<dbReference type="PANTHER" id="PTHR42924:SF3">
    <property type="entry name" value="POLYMERASE_HISTIDINOL PHOSPHATASE N-TERMINAL DOMAIN-CONTAINING PROTEIN"/>
    <property type="match status" value="1"/>
</dbReference>
<reference evidence="3" key="1">
    <citation type="submission" date="2016-07" db="EMBL/GenBank/DDBJ databases">
        <authorList>
            <person name="Florea S."/>
            <person name="Webb J.S."/>
            <person name="Jaromczyk J."/>
            <person name="Schardl C.L."/>
        </authorList>
    </citation>
    <scope>NUCLEOTIDE SEQUENCE [LARGE SCALE GENOMIC DNA]</scope>
    <source>
        <strain evidence="3">Z6</strain>
    </source>
</reference>
<evidence type="ECO:0000259" key="1">
    <source>
        <dbReference type="SMART" id="SM00481"/>
    </source>
</evidence>
<protein>
    <submittedName>
        <fullName evidence="2">Phosphatase</fullName>
    </submittedName>
</protein>
<dbReference type="AlphaFoldDB" id="A0A1C0A7H1"/>
<feature type="domain" description="Polymerase/histidinol phosphatase N-terminal" evidence="1">
    <location>
        <begin position="6"/>
        <end position="71"/>
    </location>
</feature>
<dbReference type="InterPro" id="IPR016195">
    <property type="entry name" value="Pol/histidinol_Pase-like"/>
</dbReference>
<name>A0A1C0A7H1_9FIRM</name>
<accession>A0A1C0A7H1</accession>
<dbReference type="InterPro" id="IPR004013">
    <property type="entry name" value="PHP_dom"/>
</dbReference>
<dbReference type="Gene3D" id="3.20.20.140">
    <property type="entry name" value="Metal-dependent hydrolases"/>
    <property type="match status" value="1"/>
</dbReference>
<dbReference type="EMBL" id="LWDV01000009">
    <property type="protein sequence ID" value="OCL26164.1"/>
    <property type="molecule type" value="Genomic_DNA"/>
</dbReference>
<dbReference type="GO" id="GO:0035312">
    <property type="term" value="F:5'-3' DNA exonuclease activity"/>
    <property type="evidence" value="ECO:0007669"/>
    <property type="project" value="TreeGrafter"/>
</dbReference>
<dbReference type="Proteomes" id="UP000093514">
    <property type="component" value="Unassembled WGS sequence"/>
</dbReference>
<dbReference type="InterPro" id="IPR052018">
    <property type="entry name" value="PHP_domain"/>
</dbReference>
<comment type="caution">
    <text evidence="2">The sequence shown here is derived from an EMBL/GenBank/DDBJ whole genome shotgun (WGS) entry which is preliminary data.</text>
</comment>